<feature type="transmembrane region" description="Helical" evidence="1">
    <location>
        <begin position="9"/>
        <end position="28"/>
    </location>
</feature>
<gene>
    <name evidence="3" type="primary">LOC111109536</name>
    <name evidence="4 5" type="synonym">LOC111110612</name>
</gene>
<feature type="transmembrane region" description="Helical" evidence="1">
    <location>
        <begin position="86"/>
        <end position="106"/>
    </location>
</feature>
<accession>A0A8B8BDD3</accession>
<evidence type="ECO:0000313" key="2">
    <source>
        <dbReference type="Proteomes" id="UP000694844"/>
    </source>
</evidence>
<keyword evidence="1" id="KW-0472">Membrane</keyword>
<protein>
    <submittedName>
        <fullName evidence="3">Uncharacterized protein LOC111109536</fullName>
    </submittedName>
    <submittedName>
        <fullName evidence="4 5">Uncharacterized protein LOC111110612</fullName>
    </submittedName>
</protein>
<dbReference type="RefSeq" id="XP_022301410.1">
    <property type="nucleotide sequence ID" value="XM_022445702.1"/>
</dbReference>
<name>A0A8B8BDD3_CRAVI</name>
<dbReference type="InterPro" id="IPR013901">
    <property type="entry name" value="Anthrone_oxy"/>
</dbReference>
<sequence>MDKQKCLDLAAYSAISCSAYFAGAALYINWVQVPSMFTTAPDTRTLLAEWREMYTRARVIQGAFAMTGVTSGLVVYFLSEGGQYRCLWLASALSFMAGFPWTKLVMMPDIQKLKESDVLERKGETWVREKIALWNRRHTLRTITSGLAFNLMLAAVYLDRM</sequence>
<feature type="transmembrane region" description="Helical" evidence="1">
    <location>
        <begin position="59"/>
        <end position="79"/>
    </location>
</feature>
<feature type="transmembrane region" description="Helical" evidence="1">
    <location>
        <begin position="139"/>
        <end position="158"/>
    </location>
</feature>
<dbReference type="AlphaFoldDB" id="A0A8B8BDD3"/>
<dbReference type="KEGG" id="cvn:111110612"/>
<dbReference type="RefSeq" id="XP_022302889.1">
    <property type="nucleotide sequence ID" value="XM_022447181.1"/>
</dbReference>
<dbReference type="PANTHER" id="PTHR36535">
    <property type="entry name" value="YALI0E30327P"/>
    <property type="match status" value="1"/>
</dbReference>
<dbReference type="RefSeq" id="XP_022302890.1">
    <property type="nucleotide sequence ID" value="XM_022447182.1"/>
</dbReference>
<organism evidence="2 3">
    <name type="scientific">Crassostrea virginica</name>
    <name type="common">Eastern oyster</name>
    <dbReference type="NCBI Taxonomy" id="6565"/>
    <lineage>
        <taxon>Eukaryota</taxon>
        <taxon>Metazoa</taxon>
        <taxon>Spiralia</taxon>
        <taxon>Lophotrochozoa</taxon>
        <taxon>Mollusca</taxon>
        <taxon>Bivalvia</taxon>
        <taxon>Autobranchia</taxon>
        <taxon>Pteriomorphia</taxon>
        <taxon>Ostreida</taxon>
        <taxon>Ostreoidea</taxon>
        <taxon>Ostreidae</taxon>
        <taxon>Crassostrea</taxon>
    </lineage>
</organism>
<evidence type="ECO:0000256" key="1">
    <source>
        <dbReference type="SAM" id="Phobius"/>
    </source>
</evidence>
<reference evidence="3 4" key="1">
    <citation type="submission" date="2025-04" db="UniProtKB">
        <authorList>
            <consortium name="RefSeq"/>
        </authorList>
    </citation>
    <scope>IDENTIFICATION</scope>
    <source>
        <tissue evidence="3 4">Whole sample</tissue>
    </source>
</reference>
<dbReference type="Pfam" id="PF08592">
    <property type="entry name" value="Anthrone_oxy"/>
    <property type="match status" value="1"/>
</dbReference>
<keyword evidence="1" id="KW-1133">Transmembrane helix</keyword>
<keyword evidence="1" id="KW-0812">Transmembrane</keyword>
<evidence type="ECO:0000313" key="4">
    <source>
        <dbReference type="RefSeq" id="XP_022302889.1"/>
    </source>
</evidence>
<dbReference type="GeneID" id="111109536"/>
<evidence type="ECO:0000313" key="3">
    <source>
        <dbReference type="RefSeq" id="XP_022301410.1"/>
    </source>
</evidence>
<proteinExistence type="predicted"/>
<dbReference type="OrthoDB" id="5954308at2759"/>
<evidence type="ECO:0000313" key="5">
    <source>
        <dbReference type="RefSeq" id="XP_022302890.1"/>
    </source>
</evidence>
<dbReference type="KEGG" id="cvn:111109536"/>
<dbReference type="Proteomes" id="UP000694844">
    <property type="component" value="Chromosome 8"/>
</dbReference>
<keyword evidence="2" id="KW-1185">Reference proteome</keyword>
<dbReference type="PANTHER" id="PTHR36535:SF1">
    <property type="entry name" value="DUF1772 DOMAIN-CONTAINING PROTEIN"/>
    <property type="match status" value="1"/>
</dbReference>